<evidence type="ECO:0000313" key="1">
    <source>
        <dbReference type="EMBL" id="QJA95440.1"/>
    </source>
</evidence>
<sequence>MKKEDVTLEMVEMSEFGCKHCLFSGCECNDHSRFEPSLAYDGQASCRAYVYCD</sequence>
<dbReference type="AlphaFoldDB" id="A0A6M3LKL1"/>
<gene>
    <name evidence="1" type="ORF">MM415B05382_0010</name>
</gene>
<proteinExistence type="predicted"/>
<reference evidence="1" key="1">
    <citation type="submission" date="2020-03" db="EMBL/GenBank/DDBJ databases">
        <title>The deep terrestrial virosphere.</title>
        <authorList>
            <person name="Holmfeldt K."/>
            <person name="Nilsson E."/>
            <person name="Simone D."/>
            <person name="Lopez-Fernandez M."/>
            <person name="Wu X."/>
            <person name="de Brujin I."/>
            <person name="Lundin D."/>
            <person name="Andersson A."/>
            <person name="Bertilsson S."/>
            <person name="Dopson M."/>
        </authorList>
    </citation>
    <scope>NUCLEOTIDE SEQUENCE</scope>
    <source>
        <strain evidence="1">MM415B05382</strain>
    </source>
</reference>
<accession>A0A6M3LKL1</accession>
<protein>
    <submittedName>
        <fullName evidence="1">Uncharacterized protein</fullName>
    </submittedName>
</protein>
<name>A0A6M3LKL1_9ZZZZ</name>
<dbReference type="EMBL" id="MT143314">
    <property type="protein sequence ID" value="QJA95440.1"/>
    <property type="molecule type" value="Genomic_DNA"/>
</dbReference>
<organism evidence="1">
    <name type="scientific">viral metagenome</name>
    <dbReference type="NCBI Taxonomy" id="1070528"/>
    <lineage>
        <taxon>unclassified sequences</taxon>
        <taxon>metagenomes</taxon>
        <taxon>organismal metagenomes</taxon>
    </lineage>
</organism>